<feature type="compositionally biased region" description="Acidic residues" evidence="2">
    <location>
        <begin position="324"/>
        <end position="339"/>
    </location>
</feature>
<dbReference type="PANTHER" id="PTHR36681:SF3">
    <property type="entry name" value="NUCLEAR GTPASE, GERMINAL CENTER-ASSOCIATED, TANDEM DUPLICATE 3"/>
    <property type="match status" value="1"/>
</dbReference>
<evidence type="ECO:0000259" key="4">
    <source>
        <dbReference type="Pfam" id="PF24564"/>
    </source>
</evidence>
<keyword evidence="6" id="KW-1185">Reference proteome</keyword>
<dbReference type="PANTHER" id="PTHR36681">
    <property type="entry name" value="NUCLEAR GTPASE, GERMINAL CENTER-ASSOCIATED, TANDEM DUPLICATE 3"/>
    <property type="match status" value="1"/>
</dbReference>
<proteinExistence type="predicted"/>
<feature type="compositionally biased region" description="Low complexity" evidence="2">
    <location>
        <begin position="274"/>
        <end position="300"/>
    </location>
</feature>
<dbReference type="InterPro" id="IPR027417">
    <property type="entry name" value="P-loop_NTPase"/>
</dbReference>
<evidence type="ECO:0000256" key="2">
    <source>
        <dbReference type="SAM" id="MobiDB-lite"/>
    </source>
</evidence>
<accession>A0A2P6V6B1</accession>
<feature type="region of interest" description="Disordered" evidence="2">
    <location>
        <begin position="1226"/>
        <end position="1245"/>
    </location>
</feature>
<dbReference type="EMBL" id="LHPF02000025">
    <property type="protein sequence ID" value="PSC69626.1"/>
    <property type="molecule type" value="Genomic_DNA"/>
</dbReference>
<dbReference type="Proteomes" id="UP000239649">
    <property type="component" value="Unassembled WGS sequence"/>
</dbReference>
<feature type="compositionally biased region" description="Basic and acidic residues" evidence="2">
    <location>
        <begin position="1367"/>
        <end position="1382"/>
    </location>
</feature>
<feature type="region of interest" description="Disordered" evidence="2">
    <location>
        <begin position="158"/>
        <end position="361"/>
    </location>
</feature>
<feature type="domain" description="DUF7605" evidence="4">
    <location>
        <begin position="955"/>
        <end position="1133"/>
    </location>
</feature>
<protein>
    <submittedName>
        <fullName evidence="5">Tat pathway signal sequence</fullName>
    </submittedName>
</protein>
<keyword evidence="1" id="KW-0175">Coiled coil</keyword>
<organism evidence="5 6">
    <name type="scientific">Micractinium conductrix</name>
    <dbReference type="NCBI Taxonomy" id="554055"/>
    <lineage>
        <taxon>Eukaryota</taxon>
        <taxon>Viridiplantae</taxon>
        <taxon>Chlorophyta</taxon>
        <taxon>core chlorophytes</taxon>
        <taxon>Trebouxiophyceae</taxon>
        <taxon>Chlorellales</taxon>
        <taxon>Chlorellaceae</taxon>
        <taxon>Chlorella clade</taxon>
        <taxon>Micractinium</taxon>
    </lineage>
</organism>
<feature type="domain" description="Dynamin N-terminal" evidence="3">
    <location>
        <begin position="411"/>
        <end position="599"/>
    </location>
</feature>
<feature type="region of interest" description="Disordered" evidence="2">
    <location>
        <begin position="716"/>
        <end position="760"/>
    </location>
</feature>
<feature type="compositionally biased region" description="Low complexity" evidence="2">
    <location>
        <begin position="200"/>
        <end position="258"/>
    </location>
</feature>
<dbReference type="InterPro" id="IPR045063">
    <property type="entry name" value="Dynamin_N"/>
</dbReference>
<dbReference type="Pfam" id="PF24564">
    <property type="entry name" value="DUF7605"/>
    <property type="match status" value="1"/>
</dbReference>
<dbReference type="OrthoDB" id="515370at2759"/>
<dbReference type="Gene3D" id="3.40.50.300">
    <property type="entry name" value="P-loop containing nucleotide triphosphate hydrolases"/>
    <property type="match status" value="1"/>
</dbReference>
<feature type="coiled-coil region" evidence="1">
    <location>
        <begin position="790"/>
        <end position="817"/>
    </location>
</feature>
<feature type="compositionally biased region" description="Gly residues" evidence="2">
    <location>
        <begin position="716"/>
        <end position="729"/>
    </location>
</feature>
<evidence type="ECO:0000259" key="3">
    <source>
        <dbReference type="Pfam" id="PF00350"/>
    </source>
</evidence>
<evidence type="ECO:0000313" key="5">
    <source>
        <dbReference type="EMBL" id="PSC69626.1"/>
    </source>
</evidence>
<sequence length="1546" mass="163861">MKLMPIGRRRQGAAGLEVAGSSGAELLLPWSTDSSDPPAAHLELAGPGQLTINWSTDEATLKVHRRGGATDLLELGDSLDDVGAGTKLELLPADPQHGKHGDYLFAVTAYKTPPRAAPALAEVTPAATTGPRMLLADIRNPPVSGAAAAAAAVAAGGSSPAAKSTGQAKRAAGEAEAAQHAAPHSGDPAAPGSAKRQKVAGDAGEPAAGEEAAAEPPAAAAAVAAAASDADMVDAQEQQDPSAQQAAQAHQAFAETQALDAYSSDEEMEGGDGAPAVAGGAPEPAQPLAAAREAAEASEGAGEGHEQPRAVPFFLPPTQAVGPFDEEEEEEEAEGEEGVDVCSRDDAAREEHPAAAEQPQERCRELLQETRAVLLDKEGGGSSLATAQRSAAWATDLNDMAARARLPPVVIGVVGDTGAGKSSMLNALLEEEEVLPQNGMRACTACVVEVSYVSHAHYQAEIEFMTEGEWMEQVERPWGDLLGEDGLPQLARGDRPPDSRSMHGAAQAVLDATRPPGTWAARCPKNRRDEVATWALVKVCRIAHNWPLLASGAQLVDLPGVRDANAARGAVAEAYLKRCNAIWIAADITRAVDNKTAKDLLGDSFRRQMMLDGQFNAISFVATKADNIMPREVIDSLGVQDICHLTGTSLESFTQLEEQIEERRDEEGDLERGYQRGLRAHKKALKQQGECEARLSVIREQIEERGGNFGLDDDLPGGGAGSSAGGCVAGGSRAAEEAGDEEVSLNTARQEGHREGRTRARKKYIQWGEAKLREERRGVLEKQAAAQQAQRDAVATKRQLRSRLDALKRELQGLQTQFNGICARARNAYSKEQLRRDFREGVEAGGVRAATAADLDLPVYCISARDAQKLEHRCRKDGPVLSGFVTSTALLLRDQTELAAEVGAGVQAAFQEHAARLEEELQTELKGWAEQLDALVLGKGLSPRLEAGAARAETVALPTSAKWADWKTGGYRWATYKACVKRGGDYTGGVRGDISFNGDLAGPILDAIAVEWDNTFAQKIGQHLQEFCGLARTALSRALAQLKDTLQGLGLDSHRVERLCTQAAQEEARRLREGVEAILGPVGEKQRDLSRDVIKPTVKEHMDDVYQQCTAEVGPGQFERMKGHMRGHISGKQVVMFTAATDRMEGELEQVVSMLVAEVQAMARRLLDRLAHTFSVLWERPPSNETQRAAAVQALTGIARTAAEVCEAAGAKPSAALPTLLGPHVLQQQPQQQQQQQPQQEQQQAQQAAVAAAAAGAMPMGGVDEAAWLAYQQQQMQDPAMLQQVQQLLQDPGAMQRQVEQLMAQAAAALPLGDYPAPPGGALLMPLPLQMQLLPVPGPGPAEVLQAPWRPPCQLLQQDGDEQQEEGSEKVVADSEGEEAKEAAGSCKESQDASAAGSDEEMEEEESGKEKEEEEVEEEEESEEEEEEEAEMEDAQEELAGTEEGKQEGSADGAEGGERTGSEALSSSEEEEEEQPAGAARGSAAAAASLAATPAGAAATGEDRENPSGRGKDGSGGVAVKPEPGLQPAGEAEVIDLTADSQIEIL</sequence>
<comment type="caution">
    <text evidence="5">The sequence shown here is derived from an EMBL/GenBank/DDBJ whole genome shotgun (WGS) entry which is preliminary data.</text>
</comment>
<feature type="compositionally biased region" description="Low complexity" evidence="2">
    <location>
        <begin position="1227"/>
        <end position="1245"/>
    </location>
</feature>
<name>A0A2P6V6B1_9CHLO</name>
<feature type="compositionally biased region" description="Low complexity" evidence="2">
    <location>
        <begin position="158"/>
        <end position="182"/>
    </location>
</feature>
<gene>
    <name evidence="5" type="ORF">C2E20_6860</name>
</gene>
<dbReference type="Pfam" id="PF00350">
    <property type="entry name" value="Dynamin_N"/>
    <property type="match status" value="1"/>
</dbReference>
<evidence type="ECO:0000313" key="6">
    <source>
        <dbReference type="Proteomes" id="UP000239649"/>
    </source>
</evidence>
<dbReference type="SUPFAM" id="SSF52540">
    <property type="entry name" value="P-loop containing nucleoside triphosphate hydrolases"/>
    <property type="match status" value="1"/>
</dbReference>
<dbReference type="STRING" id="554055.A0A2P6V6B1"/>
<reference evidence="5 6" key="1">
    <citation type="journal article" date="2018" name="Plant J.">
        <title>Genome sequences of Chlorella sorokiniana UTEX 1602 and Micractinium conductrix SAG 241.80: implications to maltose excretion by a green alga.</title>
        <authorList>
            <person name="Arriola M.B."/>
            <person name="Velmurugan N."/>
            <person name="Zhang Y."/>
            <person name="Plunkett M.H."/>
            <person name="Hondzo H."/>
            <person name="Barney B.M."/>
        </authorList>
    </citation>
    <scope>NUCLEOTIDE SEQUENCE [LARGE SCALE GENOMIC DNA]</scope>
    <source>
        <strain evidence="5 6">SAG 241.80</strain>
    </source>
</reference>
<feature type="region of interest" description="Disordered" evidence="2">
    <location>
        <begin position="1358"/>
        <end position="1546"/>
    </location>
</feature>
<feature type="compositionally biased region" description="Basic and acidic residues" evidence="2">
    <location>
        <begin position="1501"/>
        <end position="1513"/>
    </location>
</feature>
<evidence type="ECO:0000256" key="1">
    <source>
        <dbReference type="SAM" id="Coils"/>
    </source>
</evidence>
<feature type="compositionally biased region" description="Acidic residues" evidence="2">
    <location>
        <begin position="1398"/>
        <end position="1441"/>
    </location>
</feature>
<feature type="compositionally biased region" description="Low complexity" evidence="2">
    <location>
        <begin position="1476"/>
        <end position="1500"/>
    </location>
</feature>
<feature type="compositionally biased region" description="Basic and acidic residues" evidence="2">
    <location>
        <begin position="342"/>
        <end position="361"/>
    </location>
</feature>
<dbReference type="InterPro" id="IPR056024">
    <property type="entry name" value="DUF7605"/>
</dbReference>